<dbReference type="Proteomes" id="UP000240760">
    <property type="component" value="Unassembled WGS sequence"/>
</dbReference>
<accession>A0A2T4BT09</accession>
<feature type="region of interest" description="Disordered" evidence="1">
    <location>
        <begin position="99"/>
        <end position="175"/>
    </location>
</feature>
<feature type="compositionally biased region" description="Low complexity" evidence="1">
    <location>
        <begin position="11"/>
        <end position="22"/>
    </location>
</feature>
<name>A0A2T4BT09_TRILO</name>
<evidence type="ECO:0000313" key="2">
    <source>
        <dbReference type="EMBL" id="PTB72428.1"/>
    </source>
</evidence>
<evidence type="ECO:0000256" key="1">
    <source>
        <dbReference type="SAM" id="MobiDB-lite"/>
    </source>
</evidence>
<sequence>MANTNDINEGPSHPTPSSSTITSPPPSYHSGNPQLDPLQPALTNTHTTGTIVLPYDNSGTYQPAPKPNIVKESIAACVDFCCVPRVPPWDWSSDYSSTAYPSSLSSYTSGSYTTTESMRSRDRVSDAEPVQVENAKNKDVGYAKQEGLCSKSHGSAESSSQQCCRRFRQHRSHIS</sequence>
<reference evidence="2 3" key="1">
    <citation type="submission" date="2016-07" db="EMBL/GenBank/DDBJ databases">
        <title>Multiple horizontal gene transfer events from other fungi enriched the ability of initially mycotrophic Trichoderma (Ascomycota) to feed on dead plant biomass.</title>
        <authorList>
            <consortium name="DOE Joint Genome Institute"/>
            <person name="Aerts A."/>
            <person name="Atanasova L."/>
            <person name="Chenthamara K."/>
            <person name="Zhang J."/>
            <person name="Grujic M."/>
            <person name="Henrissat B."/>
            <person name="Kuo A."/>
            <person name="Salamov A."/>
            <person name="Lipzen A."/>
            <person name="Labutti K."/>
            <person name="Barry K."/>
            <person name="Miao Y."/>
            <person name="Rahimi M.J."/>
            <person name="Shen Q."/>
            <person name="Grigoriev I.V."/>
            <person name="Kubicek C.P."/>
            <person name="Druzhinina I.S."/>
        </authorList>
    </citation>
    <scope>NUCLEOTIDE SEQUENCE [LARGE SCALE GENOMIC DNA]</scope>
    <source>
        <strain evidence="2 3">ATCC 18648</strain>
    </source>
</reference>
<proteinExistence type="predicted"/>
<feature type="region of interest" description="Disordered" evidence="1">
    <location>
        <begin position="1"/>
        <end position="42"/>
    </location>
</feature>
<gene>
    <name evidence="2" type="ORF">M440DRAFT_1405429</name>
</gene>
<dbReference type="AlphaFoldDB" id="A0A2T4BT09"/>
<feature type="compositionally biased region" description="Low complexity" evidence="1">
    <location>
        <begin position="99"/>
        <end position="117"/>
    </location>
</feature>
<feature type="compositionally biased region" description="Basic residues" evidence="1">
    <location>
        <begin position="165"/>
        <end position="175"/>
    </location>
</feature>
<evidence type="ECO:0000313" key="3">
    <source>
        <dbReference type="Proteomes" id="UP000240760"/>
    </source>
</evidence>
<keyword evidence="3" id="KW-1185">Reference proteome</keyword>
<feature type="compositionally biased region" description="Polar residues" evidence="1">
    <location>
        <begin position="152"/>
        <end position="163"/>
    </location>
</feature>
<dbReference type="OrthoDB" id="10497019at2759"/>
<dbReference type="EMBL" id="KZ679141">
    <property type="protein sequence ID" value="PTB72428.1"/>
    <property type="molecule type" value="Genomic_DNA"/>
</dbReference>
<organism evidence="2 3">
    <name type="scientific">Trichoderma longibrachiatum ATCC 18648</name>
    <dbReference type="NCBI Taxonomy" id="983965"/>
    <lineage>
        <taxon>Eukaryota</taxon>
        <taxon>Fungi</taxon>
        <taxon>Dikarya</taxon>
        <taxon>Ascomycota</taxon>
        <taxon>Pezizomycotina</taxon>
        <taxon>Sordariomycetes</taxon>
        <taxon>Hypocreomycetidae</taxon>
        <taxon>Hypocreales</taxon>
        <taxon>Hypocreaceae</taxon>
        <taxon>Trichoderma</taxon>
    </lineage>
</organism>
<protein>
    <submittedName>
        <fullName evidence="2">Uncharacterized protein</fullName>
    </submittedName>
</protein>